<dbReference type="PANTHER" id="PTHR21340">
    <property type="entry name" value="DIADENOSINE 5,5-P1,P4-TETRAPHOSPHATE PYROPHOSPHOHYDROLASE MUTT"/>
    <property type="match status" value="1"/>
</dbReference>
<dbReference type="Pfam" id="PF00293">
    <property type="entry name" value="NUDIX"/>
    <property type="match status" value="1"/>
</dbReference>
<keyword evidence="1 3" id="KW-0378">Hydrolase</keyword>
<proteinExistence type="predicted"/>
<accession>A0A6J4K054</accession>
<dbReference type="PROSITE" id="PS00893">
    <property type="entry name" value="NUDIX_BOX"/>
    <property type="match status" value="1"/>
</dbReference>
<dbReference type="PROSITE" id="PS51462">
    <property type="entry name" value="NUDIX"/>
    <property type="match status" value="1"/>
</dbReference>
<dbReference type="GO" id="GO:0006167">
    <property type="term" value="P:AMP biosynthetic process"/>
    <property type="evidence" value="ECO:0007669"/>
    <property type="project" value="TreeGrafter"/>
</dbReference>
<dbReference type="CDD" id="cd03673">
    <property type="entry name" value="NUDIX_Ap6A_hydrolase"/>
    <property type="match status" value="1"/>
</dbReference>
<organism evidence="3">
    <name type="scientific">uncultured Chloroflexia bacterium</name>
    <dbReference type="NCBI Taxonomy" id="1672391"/>
    <lineage>
        <taxon>Bacteria</taxon>
        <taxon>Bacillati</taxon>
        <taxon>Chloroflexota</taxon>
        <taxon>Chloroflexia</taxon>
        <taxon>environmental samples</taxon>
    </lineage>
</organism>
<reference evidence="3" key="1">
    <citation type="submission" date="2020-02" db="EMBL/GenBank/DDBJ databases">
        <authorList>
            <person name="Meier V. D."/>
        </authorList>
    </citation>
    <scope>NUCLEOTIDE SEQUENCE</scope>
    <source>
        <strain evidence="3">AVDCRST_MAG26</strain>
    </source>
</reference>
<name>A0A6J4K054_9CHLR</name>
<dbReference type="EC" id="3.6.1.17" evidence="3"/>
<dbReference type="InterPro" id="IPR051325">
    <property type="entry name" value="Nudix_hydrolase_domain"/>
</dbReference>
<gene>
    <name evidence="3" type="ORF">AVDCRST_MAG26-4146</name>
</gene>
<dbReference type="AlphaFoldDB" id="A0A6J4K054"/>
<dbReference type="SUPFAM" id="SSF55811">
    <property type="entry name" value="Nudix"/>
    <property type="match status" value="1"/>
</dbReference>
<dbReference type="EMBL" id="CADCTK010000972">
    <property type="protein sequence ID" value="CAA9291754.1"/>
    <property type="molecule type" value="Genomic_DNA"/>
</dbReference>
<dbReference type="InterPro" id="IPR000086">
    <property type="entry name" value="NUDIX_hydrolase_dom"/>
</dbReference>
<dbReference type="Gene3D" id="3.90.79.10">
    <property type="entry name" value="Nucleoside Triphosphate Pyrophosphohydrolase"/>
    <property type="match status" value="1"/>
</dbReference>
<dbReference type="InterPro" id="IPR020084">
    <property type="entry name" value="NUDIX_hydrolase_CS"/>
</dbReference>
<feature type="domain" description="Nudix hydrolase" evidence="2">
    <location>
        <begin position="22"/>
        <end position="152"/>
    </location>
</feature>
<dbReference type="GO" id="GO:0004081">
    <property type="term" value="F:bis(5'-nucleosyl)-tetraphosphatase (asymmetrical) activity"/>
    <property type="evidence" value="ECO:0007669"/>
    <property type="project" value="UniProtKB-EC"/>
</dbReference>
<evidence type="ECO:0000259" key="2">
    <source>
        <dbReference type="PROSITE" id="PS51462"/>
    </source>
</evidence>
<evidence type="ECO:0000256" key="1">
    <source>
        <dbReference type="ARBA" id="ARBA00022801"/>
    </source>
</evidence>
<dbReference type="GO" id="GO:0006754">
    <property type="term" value="P:ATP biosynthetic process"/>
    <property type="evidence" value="ECO:0007669"/>
    <property type="project" value="TreeGrafter"/>
</dbReference>
<dbReference type="InterPro" id="IPR015797">
    <property type="entry name" value="NUDIX_hydrolase-like_dom_sf"/>
</dbReference>
<protein>
    <submittedName>
        <fullName evidence="3">Diadenosine hexaphosphate (Ap6A) hydrolase Bis(5'-nucleosyl)-tetraphosphatase (Ap4A) (Asymmetrical)</fullName>
        <ecNumber evidence="3">3.6.1.17</ecNumber>
    </submittedName>
</protein>
<dbReference type="PANTHER" id="PTHR21340:SF0">
    <property type="entry name" value="BIS(5'-NUCLEOSYL)-TETRAPHOSPHATASE [ASYMMETRICAL]"/>
    <property type="match status" value="1"/>
</dbReference>
<sequence>MRATEKGGGMSDRLGGSNNHEIAHSAGGVCYRVENGQAFVVLIATHGRTRWGLPKGHVSADEQPPDAARREILEETGVEGVVLQPLETIEYWFRARRGRVHKYVDLYLLRYSTGEISPQEAEVDDAQWFSIDDAIGQASFPRERAVLEQVRALWEGGNLP</sequence>
<evidence type="ECO:0000313" key="3">
    <source>
        <dbReference type="EMBL" id="CAA9291754.1"/>
    </source>
</evidence>